<dbReference type="InterPro" id="IPR001296">
    <property type="entry name" value="Glyco_trans_1"/>
</dbReference>
<sequence>MKKLMYLTVTAPCGRQEAFLIAEVNCLLEKGVDLTIVPVHPSGPVFHRDGVDLLARTVVAGLWSGEVWLAALLWFFKAPRRVLSLLFLLLKGGSPVNKAKNLLVFPKSLFIAGKVKSLGIDHIHAHWASTPSTCALVASALTGVPWSFTAHRWDIMVNNLLAEKVGRCSFVRVVSTWGLRQVSRIAGSEAAKKVLYCPMGVKRPGKIPEVSCTLRREFFIAAVGNLTPLKGHRYLLQACRLLADWGVKFRCLIIGDGPERKNLAELAASLGLNNTAWLTGAMPHHRVLRMFRTGAFRVLVHPSVETPDGQHEGVPVAVMEAMAHGVPVVVTDTGSTTDLVDGRCGLVVPQKDPVALATAVKALLDDPGRARSLAAAGCRKIDGLFSLDRNVNILLTRMGITP</sequence>
<protein>
    <submittedName>
        <fullName evidence="2">Glycosyltransferase</fullName>
    </submittedName>
</protein>
<evidence type="ECO:0000313" key="3">
    <source>
        <dbReference type="Proteomes" id="UP000006556"/>
    </source>
</evidence>
<reference evidence="3" key="1">
    <citation type="journal article" date="2008" name="Genome Res.">
        <title>The genome of Pelotomaculum thermopropionicum reveals niche-associated evolution in anaerobic microbiota.</title>
        <authorList>
            <person name="Kosaka T."/>
            <person name="Kato S."/>
            <person name="Shimoyama T."/>
            <person name="Ishii S."/>
            <person name="Abe T."/>
            <person name="Watanabe K."/>
        </authorList>
    </citation>
    <scope>NUCLEOTIDE SEQUENCE [LARGE SCALE GENOMIC DNA]</scope>
    <source>
        <strain evidence="3">DSM 13744 / JCM 10971 / SI</strain>
    </source>
</reference>
<evidence type="ECO:0000313" key="2">
    <source>
        <dbReference type="EMBL" id="BAF59288.1"/>
    </source>
</evidence>
<keyword evidence="3" id="KW-1185">Reference proteome</keyword>
<gene>
    <name evidence="2" type="primary">RfaG</name>
    <name evidence="2" type="ordered locus">PTH_1107</name>
</gene>
<dbReference type="eggNOG" id="COG0438">
    <property type="taxonomic scope" value="Bacteria"/>
</dbReference>
<dbReference type="HOGENOM" id="CLU_009583_14_2_9"/>
<name>A5D387_PELTS</name>
<keyword evidence="2" id="KW-0808">Transferase</keyword>
<evidence type="ECO:0000259" key="1">
    <source>
        <dbReference type="Pfam" id="PF00534"/>
    </source>
</evidence>
<dbReference type="GO" id="GO:0016757">
    <property type="term" value="F:glycosyltransferase activity"/>
    <property type="evidence" value="ECO:0007669"/>
    <property type="project" value="InterPro"/>
</dbReference>
<dbReference type="Proteomes" id="UP000006556">
    <property type="component" value="Chromosome"/>
</dbReference>
<dbReference type="CDD" id="cd03801">
    <property type="entry name" value="GT4_PimA-like"/>
    <property type="match status" value="1"/>
</dbReference>
<accession>A5D387</accession>
<dbReference type="PANTHER" id="PTHR45947:SF3">
    <property type="entry name" value="SULFOQUINOVOSYL TRANSFERASE SQD2"/>
    <property type="match status" value="1"/>
</dbReference>
<feature type="domain" description="Glycosyl transferase family 1" evidence="1">
    <location>
        <begin position="217"/>
        <end position="376"/>
    </location>
</feature>
<dbReference type="KEGG" id="pth:PTH_1107"/>
<dbReference type="STRING" id="370438.PTH_1107"/>
<organism evidence="2 3">
    <name type="scientific">Pelotomaculum thermopropionicum (strain DSM 13744 / JCM 10971 / SI)</name>
    <dbReference type="NCBI Taxonomy" id="370438"/>
    <lineage>
        <taxon>Bacteria</taxon>
        <taxon>Bacillati</taxon>
        <taxon>Bacillota</taxon>
        <taxon>Clostridia</taxon>
        <taxon>Eubacteriales</taxon>
        <taxon>Desulfotomaculaceae</taxon>
        <taxon>Pelotomaculum</taxon>
    </lineage>
</organism>
<proteinExistence type="predicted"/>
<dbReference type="EMBL" id="AP009389">
    <property type="protein sequence ID" value="BAF59288.1"/>
    <property type="molecule type" value="Genomic_DNA"/>
</dbReference>
<dbReference type="Pfam" id="PF00534">
    <property type="entry name" value="Glycos_transf_1"/>
    <property type="match status" value="1"/>
</dbReference>
<dbReference type="CAZy" id="GT4">
    <property type="family name" value="Glycosyltransferase Family 4"/>
</dbReference>
<dbReference type="Gene3D" id="3.40.50.2000">
    <property type="entry name" value="Glycogen Phosphorylase B"/>
    <property type="match status" value="2"/>
</dbReference>
<dbReference type="PANTHER" id="PTHR45947">
    <property type="entry name" value="SULFOQUINOVOSYL TRANSFERASE SQD2"/>
    <property type="match status" value="1"/>
</dbReference>
<dbReference type="SUPFAM" id="SSF53756">
    <property type="entry name" value="UDP-Glycosyltransferase/glycogen phosphorylase"/>
    <property type="match status" value="1"/>
</dbReference>
<dbReference type="InterPro" id="IPR050194">
    <property type="entry name" value="Glycosyltransferase_grp1"/>
</dbReference>
<dbReference type="AlphaFoldDB" id="A5D387"/>